<keyword evidence="2" id="KW-1133">Transmembrane helix</keyword>
<accession>A0ABR4ZL76</accession>
<keyword evidence="2" id="KW-0812">Transmembrane</keyword>
<evidence type="ECO:0000256" key="1">
    <source>
        <dbReference type="SAM" id="MobiDB-lite"/>
    </source>
</evidence>
<gene>
    <name evidence="3" type="ORF">FG87_04150</name>
</gene>
<name>A0ABR4ZL76_9NOCA</name>
<sequence length="427" mass="44211">MTGSPHGAGGRSGADGTPLLIVAGAVGVGLLLVIGMVIGFVASRDGGGVSGTPLPVPATYSAAATTNACDLVDRAVLTKWAAAPLREPDHTETRNSGDVGTLSCNLFYGNAPGDKFPMNTAALRVRADVEAGSGARTYEHCKRSTADLADAGSEVTSGEFTGIGTQGYWQFEADNFGGIVDAKYVVCVWDGGVAVKIDIDLSREQAAPVIGRDELDSVARTQARKVLDGLRITATSATSSAAATTTPPPEPAPGNYAMSKAANACDLVDSTVLHQWSSTPDQPPAHHETQPSAYGPGSLTCQVSYKSPAGDGVHWNQAAIDLRVEFTTAGAAPAYDEWKRKDTGTTGSGLDSGDVPGIGAQGYWHTAVADSSSTTGMDYVVGVQDSNVSVRVRIPILRQHGEPPVHLDEVGAIARNQAQRALDALRK</sequence>
<keyword evidence="4" id="KW-1185">Reference proteome</keyword>
<feature type="transmembrane region" description="Helical" evidence="2">
    <location>
        <begin position="20"/>
        <end position="42"/>
    </location>
</feature>
<reference evidence="3 4" key="1">
    <citation type="journal article" date="2014" name="Int. J. Syst. Evol. Microbiol.">
        <title>Nocardia vulneris sp. nov., isolated from wounds of human patients in North America.</title>
        <authorList>
            <person name="Lasker B.A."/>
            <person name="Bell M."/>
            <person name="Klenk H.P."/>
            <person name="Sproer C."/>
            <person name="Schumann C."/>
            <person name="Schumann P."/>
            <person name="Brown J.M."/>
        </authorList>
    </citation>
    <scope>NUCLEOTIDE SEQUENCE [LARGE SCALE GENOMIC DNA]</scope>
    <source>
        <strain evidence="3 4">W9851</strain>
    </source>
</reference>
<keyword evidence="2" id="KW-0472">Membrane</keyword>
<feature type="region of interest" description="Disordered" evidence="1">
    <location>
        <begin position="275"/>
        <end position="295"/>
    </location>
</feature>
<evidence type="ECO:0000313" key="4">
    <source>
        <dbReference type="Proteomes" id="UP000031364"/>
    </source>
</evidence>
<organism evidence="3 4">
    <name type="scientific">Nocardia vulneris</name>
    <dbReference type="NCBI Taxonomy" id="1141657"/>
    <lineage>
        <taxon>Bacteria</taxon>
        <taxon>Bacillati</taxon>
        <taxon>Actinomycetota</taxon>
        <taxon>Actinomycetes</taxon>
        <taxon>Mycobacteriales</taxon>
        <taxon>Nocardiaceae</taxon>
        <taxon>Nocardia</taxon>
    </lineage>
</organism>
<dbReference type="Proteomes" id="UP000031364">
    <property type="component" value="Unassembled WGS sequence"/>
</dbReference>
<dbReference type="EMBL" id="JNFP01000004">
    <property type="protein sequence ID" value="KIA66013.1"/>
    <property type="molecule type" value="Genomic_DNA"/>
</dbReference>
<dbReference type="RefSeq" id="WP_043664897.1">
    <property type="nucleotide sequence ID" value="NZ_BDCI01000002.1"/>
</dbReference>
<comment type="caution">
    <text evidence="3">The sequence shown here is derived from an EMBL/GenBank/DDBJ whole genome shotgun (WGS) entry which is preliminary data.</text>
</comment>
<proteinExistence type="predicted"/>
<evidence type="ECO:0000256" key="2">
    <source>
        <dbReference type="SAM" id="Phobius"/>
    </source>
</evidence>
<protein>
    <recommendedName>
        <fullName evidence="5">DUF3558 domain-containing protein</fullName>
    </recommendedName>
</protein>
<evidence type="ECO:0008006" key="5">
    <source>
        <dbReference type="Google" id="ProtNLM"/>
    </source>
</evidence>
<evidence type="ECO:0000313" key="3">
    <source>
        <dbReference type="EMBL" id="KIA66013.1"/>
    </source>
</evidence>